<evidence type="ECO:0000313" key="2">
    <source>
        <dbReference type="Proteomes" id="UP000683360"/>
    </source>
</evidence>
<dbReference type="Gene3D" id="2.120.10.30">
    <property type="entry name" value="TolB, C-terminal domain"/>
    <property type="match status" value="1"/>
</dbReference>
<sequence>MNQLLKYCPNGEFHSEIRINPVMKRIGYDLAMVDSNTVAVSSSGNFPYKIYLIDTNRAETRQVFDINDFSYGLSYHNESFVCCTFQNGIIIFNRSYQTKPNIRILPNAPKRLVKHYVTSNENSIFHSNCNDHSVVCYDYNGQVQWKYSDSVLRKPFGITLDSYSNIFIAGSESNNIVVISKDGKQAKELIGASAGISNPHAIYFHKTQNVLLVTNFEGAVFLFGVT</sequence>
<accession>A0A8S3PVU8</accession>
<dbReference type="OrthoDB" id="6130742at2759"/>
<dbReference type="InterPro" id="IPR011042">
    <property type="entry name" value="6-blade_b-propeller_TolB-like"/>
</dbReference>
<name>A0A8S3PVU8_MYTED</name>
<dbReference type="Proteomes" id="UP000683360">
    <property type="component" value="Unassembled WGS sequence"/>
</dbReference>
<evidence type="ECO:0000313" key="1">
    <source>
        <dbReference type="EMBL" id="CAG2186798.1"/>
    </source>
</evidence>
<gene>
    <name evidence="1" type="ORF">MEDL_2330</name>
</gene>
<organism evidence="1 2">
    <name type="scientific">Mytilus edulis</name>
    <name type="common">Blue mussel</name>
    <dbReference type="NCBI Taxonomy" id="6550"/>
    <lineage>
        <taxon>Eukaryota</taxon>
        <taxon>Metazoa</taxon>
        <taxon>Spiralia</taxon>
        <taxon>Lophotrochozoa</taxon>
        <taxon>Mollusca</taxon>
        <taxon>Bivalvia</taxon>
        <taxon>Autobranchia</taxon>
        <taxon>Pteriomorphia</taxon>
        <taxon>Mytilida</taxon>
        <taxon>Mytiloidea</taxon>
        <taxon>Mytilidae</taxon>
        <taxon>Mytilinae</taxon>
        <taxon>Mytilus</taxon>
    </lineage>
</organism>
<proteinExistence type="predicted"/>
<keyword evidence="2" id="KW-1185">Reference proteome</keyword>
<dbReference type="EMBL" id="CAJPWZ010000144">
    <property type="protein sequence ID" value="CAG2186798.1"/>
    <property type="molecule type" value="Genomic_DNA"/>
</dbReference>
<reference evidence="1" key="1">
    <citation type="submission" date="2021-03" db="EMBL/GenBank/DDBJ databases">
        <authorList>
            <person name="Bekaert M."/>
        </authorList>
    </citation>
    <scope>NUCLEOTIDE SEQUENCE</scope>
</reference>
<dbReference type="AlphaFoldDB" id="A0A8S3PVU8"/>
<protein>
    <submittedName>
        <fullName evidence="1">Uncharacterized protein</fullName>
    </submittedName>
</protein>
<dbReference type="SUPFAM" id="SSF101898">
    <property type="entry name" value="NHL repeat"/>
    <property type="match status" value="1"/>
</dbReference>
<comment type="caution">
    <text evidence="1">The sequence shown here is derived from an EMBL/GenBank/DDBJ whole genome shotgun (WGS) entry which is preliminary data.</text>
</comment>